<dbReference type="UniPathway" id="UPA00034">
    <property type="reaction ID" value="UER00025"/>
</dbReference>
<dbReference type="InterPro" id="IPR018510">
    <property type="entry name" value="DAP_epimerase_AS"/>
</dbReference>
<feature type="site" description="Could be important to modulate the pK values of the two catalytic cysteine residues" evidence="9">
    <location>
        <position position="203"/>
    </location>
</feature>
<dbReference type="AlphaFoldDB" id="A4A9F2"/>
<dbReference type="Proteomes" id="UP000019205">
    <property type="component" value="Chromosome"/>
</dbReference>
<feature type="binding site" evidence="9">
    <location>
        <position position="185"/>
    </location>
    <ligand>
        <name>substrate</name>
    </ligand>
</feature>
<protein>
    <recommendedName>
        <fullName evidence="3 9">Diaminopimelate epimerase</fullName>
        <shortName evidence="9">DAP epimerase</shortName>
        <ecNumber evidence="3 9">5.1.1.7</ecNumber>
    </recommendedName>
    <alternativeName>
        <fullName evidence="9">PLP-independent amino acid racemase</fullName>
    </alternativeName>
</protein>
<dbReference type="InterPro" id="IPR001653">
    <property type="entry name" value="DAP_epimerase_DapF"/>
</dbReference>
<keyword evidence="4 9" id="KW-0963">Cytoplasm</keyword>
<evidence type="ECO:0000256" key="9">
    <source>
        <dbReference type="HAMAP-Rule" id="MF_00197"/>
    </source>
</evidence>
<dbReference type="STRING" id="314285.KT71_07064"/>
<evidence type="ECO:0000313" key="11">
    <source>
        <dbReference type="EMBL" id="EAQ97119.1"/>
    </source>
</evidence>
<dbReference type="HOGENOM" id="CLU_053306_1_1_6"/>
<dbReference type="SUPFAM" id="SSF54506">
    <property type="entry name" value="Diaminopimelate epimerase-like"/>
    <property type="match status" value="1"/>
</dbReference>
<sequence>MHGAGNDFVMIDTISQRIKLRPRDIRRIADRRRGVGCDQVLLVEPPGQPEADFRYRIFNADGSEAGQCGNGARCFARFVRHRRLTHLTTMVVEAGSSLMTLRLRENHEVEVDMGAPLFTPADIPFRRAETAPEYELTAAGETLRVGVLSMGNPHAVLRVNDVNDGSLERLGEAIRSHEDFPEETNAGFLEVVDRTHVRLRVFERGVGETEACGSGACAAVVYGRRMGWLDDRVTVELTGGKLHIQWQGDDSSVLMTGPTAISFEGTIRL</sequence>
<feature type="binding site" evidence="9">
    <location>
        <position position="152"/>
    </location>
    <ligand>
        <name>substrate</name>
    </ligand>
</feature>
<evidence type="ECO:0000256" key="7">
    <source>
        <dbReference type="ARBA" id="ARBA00023235"/>
    </source>
</evidence>
<comment type="similarity">
    <text evidence="2 9">Belongs to the diaminopimelate epimerase family.</text>
</comment>
<name>A4A9F2_9GAMM</name>
<evidence type="ECO:0000256" key="10">
    <source>
        <dbReference type="PROSITE-ProRule" id="PRU10125"/>
    </source>
</evidence>
<comment type="caution">
    <text evidence="11">The sequence shown here is derived from an EMBL/GenBank/DDBJ whole genome shotgun (WGS) entry which is preliminary data.</text>
</comment>
<dbReference type="eggNOG" id="COG0253">
    <property type="taxonomic scope" value="Bacteria"/>
</dbReference>
<evidence type="ECO:0000313" key="12">
    <source>
        <dbReference type="Proteomes" id="UP000019205"/>
    </source>
</evidence>
<proteinExistence type="inferred from homology"/>
<feature type="active site" description="Proton donor" evidence="9">
    <location>
        <position position="68"/>
    </location>
</feature>
<feature type="binding site" evidence="9">
    <location>
        <position position="39"/>
    </location>
    <ligand>
        <name>substrate</name>
    </ligand>
</feature>
<feature type="active site" evidence="10">
    <location>
        <position position="68"/>
    </location>
</feature>
<feature type="binding site" evidence="9">
    <location>
        <begin position="69"/>
        <end position="70"/>
    </location>
    <ligand>
        <name>substrate</name>
    </ligand>
</feature>
<evidence type="ECO:0000256" key="4">
    <source>
        <dbReference type="ARBA" id="ARBA00022490"/>
    </source>
</evidence>
<dbReference type="FunFam" id="3.10.310.10:FF:000001">
    <property type="entry name" value="Diaminopimelate epimerase"/>
    <property type="match status" value="1"/>
</dbReference>
<keyword evidence="12" id="KW-1185">Reference proteome</keyword>
<dbReference type="GO" id="GO:0009089">
    <property type="term" value="P:lysine biosynthetic process via diaminopimelate"/>
    <property type="evidence" value="ECO:0007669"/>
    <property type="project" value="UniProtKB-UniRule"/>
</dbReference>
<dbReference type="EC" id="5.1.1.7" evidence="3 9"/>
<comment type="function">
    <text evidence="9">Catalyzes the stereoinversion of LL-2,6-diaminopimelate (L,L-DAP) to meso-diaminopimelate (meso-DAP), a precursor of L-lysine and an essential component of the bacterial peptidoglycan.</text>
</comment>
<evidence type="ECO:0000256" key="5">
    <source>
        <dbReference type="ARBA" id="ARBA00022605"/>
    </source>
</evidence>
<evidence type="ECO:0000256" key="3">
    <source>
        <dbReference type="ARBA" id="ARBA00013080"/>
    </source>
</evidence>
<comment type="catalytic activity">
    <reaction evidence="8 9">
        <text>(2S,6S)-2,6-diaminopimelate = meso-2,6-diaminopimelate</text>
        <dbReference type="Rhea" id="RHEA:15393"/>
        <dbReference type="ChEBI" id="CHEBI:57609"/>
        <dbReference type="ChEBI" id="CHEBI:57791"/>
        <dbReference type="EC" id="5.1.1.7"/>
    </reaction>
</comment>
<feature type="site" description="Important for dimerization" evidence="9">
    <location>
        <position position="263"/>
    </location>
</feature>
<feature type="binding site" evidence="9">
    <location>
        <position position="59"/>
    </location>
    <ligand>
        <name>substrate</name>
    </ligand>
</feature>
<comment type="subcellular location">
    <subcellularLocation>
        <location evidence="9">Cytoplasm</location>
    </subcellularLocation>
</comment>
<dbReference type="EMBL" id="AAOA02000004">
    <property type="protein sequence ID" value="EAQ97119.1"/>
    <property type="molecule type" value="Genomic_DNA"/>
</dbReference>
<keyword evidence="5 9" id="KW-0028">Amino-acid biosynthesis</keyword>
<comment type="pathway">
    <text evidence="1 9">Amino-acid biosynthesis; L-lysine biosynthesis via DAP pathway; DL-2,6-diaminopimelate from LL-2,6-diaminopimelate: step 1/1.</text>
</comment>
<dbReference type="GO" id="GO:0005829">
    <property type="term" value="C:cytosol"/>
    <property type="evidence" value="ECO:0007669"/>
    <property type="project" value="TreeGrafter"/>
</dbReference>
<keyword evidence="6 9" id="KW-0457">Lysine biosynthesis</keyword>
<keyword evidence="7 9" id="KW-0413">Isomerase</keyword>
<dbReference type="NCBIfam" id="TIGR00652">
    <property type="entry name" value="DapF"/>
    <property type="match status" value="1"/>
</dbReference>
<evidence type="ECO:0000256" key="1">
    <source>
        <dbReference type="ARBA" id="ARBA00005196"/>
    </source>
</evidence>
<gene>
    <name evidence="9" type="primary">dapF</name>
    <name evidence="11" type="ORF">KT71_07064</name>
</gene>
<evidence type="ECO:0000256" key="2">
    <source>
        <dbReference type="ARBA" id="ARBA00010219"/>
    </source>
</evidence>
<evidence type="ECO:0000256" key="6">
    <source>
        <dbReference type="ARBA" id="ARBA00023154"/>
    </source>
</evidence>
<reference evidence="11 12" key="1">
    <citation type="journal article" date="2007" name="Proc. Natl. Acad. Sci. U.S.A.">
        <title>Characterization of a marine gammaproteobacterium capable of aerobic anoxygenic photosynthesis.</title>
        <authorList>
            <person name="Fuchs B.M."/>
            <person name="Spring S."/>
            <person name="Teeling H."/>
            <person name="Quast C."/>
            <person name="Wulf J."/>
            <person name="Schattenhofer M."/>
            <person name="Yan S."/>
            <person name="Ferriera S."/>
            <person name="Johnson J."/>
            <person name="Glockner F.O."/>
            <person name="Amann R."/>
        </authorList>
    </citation>
    <scope>NUCLEOTIDE SEQUENCE [LARGE SCALE GENOMIC DNA]</scope>
    <source>
        <strain evidence="11">KT71</strain>
    </source>
</reference>
<dbReference type="Gene3D" id="3.10.310.10">
    <property type="entry name" value="Diaminopimelate Epimerase, Chain A, domain 1"/>
    <property type="match status" value="2"/>
</dbReference>
<feature type="active site" description="Proton acceptor" evidence="9">
    <location>
        <position position="212"/>
    </location>
</feature>
<feature type="binding site" evidence="9">
    <location>
        <begin position="203"/>
        <end position="204"/>
    </location>
    <ligand>
        <name>substrate</name>
    </ligand>
</feature>
<feature type="binding site" evidence="9">
    <location>
        <position position="6"/>
    </location>
    <ligand>
        <name>substrate</name>
    </ligand>
</feature>
<feature type="binding site" evidence="9">
    <location>
        <begin position="213"/>
        <end position="214"/>
    </location>
    <ligand>
        <name>substrate</name>
    </ligand>
</feature>
<dbReference type="GO" id="GO:0008837">
    <property type="term" value="F:diaminopimelate epimerase activity"/>
    <property type="evidence" value="ECO:0007669"/>
    <property type="project" value="UniProtKB-UniRule"/>
</dbReference>
<dbReference type="PANTHER" id="PTHR31689:SF0">
    <property type="entry name" value="DIAMINOPIMELATE EPIMERASE"/>
    <property type="match status" value="1"/>
</dbReference>
<feature type="site" description="Could be important to modulate the pK values of the two catalytic cysteine residues" evidence="9">
    <location>
        <position position="154"/>
    </location>
</feature>
<dbReference type="PROSITE" id="PS01326">
    <property type="entry name" value="DAP_EPIMERASE"/>
    <property type="match status" value="1"/>
</dbReference>
<dbReference type="Pfam" id="PF01678">
    <property type="entry name" value="DAP_epimerase"/>
    <property type="match status" value="2"/>
</dbReference>
<dbReference type="PANTHER" id="PTHR31689">
    <property type="entry name" value="DIAMINOPIMELATE EPIMERASE, CHLOROPLASTIC"/>
    <property type="match status" value="1"/>
</dbReference>
<accession>A4A9F2</accession>
<comment type="subunit">
    <text evidence="9">Homodimer.</text>
</comment>
<reference evidence="11 12" key="2">
    <citation type="journal article" date="2009" name="PLoS ONE">
        <title>The photosynthetic apparatus and its regulation in the aerobic gammaproteobacterium Congregibacter litoralis gen. nov., sp. nov.</title>
        <authorList>
            <person name="Spring S."/>
            <person name="Lunsdorf H."/>
            <person name="Fuchs B.M."/>
            <person name="Tindall B.J."/>
        </authorList>
    </citation>
    <scope>NUCLEOTIDE SEQUENCE [LARGE SCALE GENOMIC DNA]</scope>
    <source>
        <strain evidence="11">KT71</strain>
    </source>
</reference>
<organism evidence="11 12">
    <name type="scientific">Congregibacter litoralis KT71</name>
    <dbReference type="NCBI Taxonomy" id="314285"/>
    <lineage>
        <taxon>Bacteria</taxon>
        <taxon>Pseudomonadati</taxon>
        <taxon>Pseudomonadota</taxon>
        <taxon>Gammaproteobacteria</taxon>
        <taxon>Cellvibrionales</taxon>
        <taxon>Halieaceae</taxon>
        <taxon>Congregibacter</taxon>
    </lineage>
</organism>
<evidence type="ECO:0000256" key="8">
    <source>
        <dbReference type="ARBA" id="ARBA00051712"/>
    </source>
</evidence>
<dbReference type="HAMAP" id="MF_00197">
    <property type="entry name" value="DAP_epimerase"/>
    <property type="match status" value="1"/>
</dbReference>